<name>A0A180H113_PUCT1</name>
<organism evidence="1">
    <name type="scientific">Puccinia triticina (isolate 1-1 / race 1 (BBBD))</name>
    <name type="common">Brown leaf rust fungus</name>
    <dbReference type="NCBI Taxonomy" id="630390"/>
    <lineage>
        <taxon>Eukaryota</taxon>
        <taxon>Fungi</taxon>
        <taxon>Dikarya</taxon>
        <taxon>Basidiomycota</taxon>
        <taxon>Pucciniomycotina</taxon>
        <taxon>Pucciniomycetes</taxon>
        <taxon>Pucciniales</taxon>
        <taxon>Pucciniaceae</taxon>
        <taxon>Puccinia</taxon>
    </lineage>
</organism>
<reference evidence="1" key="1">
    <citation type="submission" date="2009-11" db="EMBL/GenBank/DDBJ databases">
        <authorList>
            <consortium name="The Broad Institute Genome Sequencing Platform"/>
            <person name="Ward D."/>
            <person name="Feldgarden M."/>
            <person name="Earl A."/>
            <person name="Young S.K."/>
            <person name="Zeng Q."/>
            <person name="Koehrsen M."/>
            <person name="Alvarado L."/>
            <person name="Berlin A."/>
            <person name="Bochicchio J."/>
            <person name="Borenstein D."/>
            <person name="Chapman S.B."/>
            <person name="Chen Z."/>
            <person name="Engels R."/>
            <person name="Freedman E."/>
            <person name="Gellesch M."/>
            <person name="Goldberg J."/>
            <person name="Griggs A."/>
            <person name="Gujja S."/>
            <person name="Heilman E."/>
            <person name="Heiman D."/>
            <person name="Hepburn T."/>
            <person name="Howarth C."/>
            <person name="Jen D."/>
            <person name="Larson L."/>
            <person name="Lewis B."/>
            <person name="Mehta T."/>
            <person name="Park D."/>
            <person name="Pearson M."/>
            <person name="Roberts A."/>
            <person name="Saif S."/>
            <person name="Shea T."/>
            <person name="Shenoy N."/>
            <person name="Sisk P."/>
            <person name="Stolte C."/>
            <person name="Sykes S."/>
            <person name="Thomson T."/>
            <person name="Walk T."/>
            <person name="White J."/>
            <person name="Yandava C."/>
            <person name="Izard J."/>
            <person name="Baranova O.V."/>
            <person name="Blanton J.M."/>
            <person name="Tanner A.C."/>
            <person name="Dewhirst F.E."/>
            <person name="Haas B."/>
            <person name="Nusbaum C."/>
            <person name="Birren B."/>
        </authorList>
    </citation>
    <scope>NUCLEOTIDE SEQUENCE [LARGE SCALE GENOMIC DNA]</scope>
    <source>
        <strain evidence="1">1-1 BBBD Race 1</strain>
    </source>
</reference>
<accession>A0A180H113</accession>
<evidence type="ECO:0000313" key="2">
    <source>
        <dbReference type="EnsemblFungi" id="PTTG_00729-t43_1-p1"/>
    </source>
</evidence>
<keyword evidence="3" id="KW-1185">Reference proteome</keyword>
<dbReference type="EnsemblFungi" id="PTTG_00729-t43_1">
    <property type="protein sequence ID" value="PTTG_00729-t43_1-p1"/>
    <property type="gene ID" value="PTTG_00729"/>
</dbReference>
<evidence type="ECO:0000313" key="3">
    <source>
        <dbReference type="Proteomes" id="UP000005240"/>
    </source>
</evidence>
<sequence>MNWLWRTTQDVVCDPAFYGDQGRPLFFSTEEQEFILAVLELEPTLYLDEIQSHLEIMTGERHPISTISDELRDRLNMTKKVARTVHPAQCPEKRAW</sequence>
<dbReference type="Proteomes" id="UP000005240">
    <property type="component" value="Unassembled WGS sequence"/>
</dbReference>
<reference evidence="2 3" key="3">
    <citation type="journal article" date="2017" name="G3 (Bethesda)">
        <title>Comparative analysis highlights variable genome content of wheat rusts and divergence of the mating loci.</title>
        <authorList>
            <person name="Cuomo C.A."/>
            <person name="Bakkeren G."/>
            <person name="Khalil H.B."/>
            <person name="Panwar V."/>
            <person name="Joly D."/>
            <person name="Linning R."/>
            <person name="Sakthikumar S."/>
            <person name="Song X."/>
            <person name="Adiconis X."/>
            <person name="Fan L."/>
            <person name="Goldberg J.M."/>
            <person name="Levin J.Z."/>
            <person name="Young S."/>
            <person name="Zeng Q."/>
            <person name="Anikster Y."/>
            <person name="Bruce M."/>
            <person name="Wang M."/>
            <person name="Yin C."/>
            <person name="McCallum B."/>
            <person name="Szabo L.J."/>
            <person name="Hulbert S."/>
            <person name="Chen X."/>
            <person name="Fellers J.P."/>
        </authorList>
    </citation>
    <scope>NUCLEOTIDE SEQUENCE</scope>
    <source>
        <strain evidence="2">isolate 1-1 / race 1 (BBBD)</strain>
        <strain evidence="3">Isolate 1-1 / race 1 (BBBD)</strain>
    </source>
</reference>
<dbReference type="PANTHER" id="PTHR48472:SF1">
    <property type="entry name" value="TC1-LIKE TRANSPOSASE DDE DOMAIN-CONTAINING PROTEIN"/>
    <property type="match status" value="1"/>
</dbReference>
<dbReference type="AlphaFoldDB" id="A0A180H113"/>
<reference evidence="2" key="4">
    <citation type="submission" date="2025-05" db="UniProtKB">
        <authorList>
            <consortium name="EnsemblFungi"/>
        </authorList>
    </citation>
    <scope>IDENTIFICATION</scope>
    <source>
        <strain evidence="2">isolate 1-1 / race 1 (BBBD)</strain>
    </source>
</reference>
<evidence type="ECO:0000313" key="1">
    <source>
        <dbReference type="EMBL" id="OAV98737.1"/>
    </source>
</evidence>
<dbReference type="PANTHER" id="PTHR48472">
    <property type="entry name" value="TC1-LIKE TRANSPOSASE DDE DOMAIN-CONTAINING PROTEIN"/>
    <property type="match status" value="1"/>
</dbReference>
<reference evidence="1" key="2">
    <citation type="submission" date="2016-05" db="EMBL/GenBank/DDBJ databases">
        <title>Comparative analysis highlights variable genome content of wheat rusts and divergence of the mating loci.</title>
        <authorList>
            <person name="Cuomo C.A."/>
            <person name="Bakkeren G."/>
            <person name="Szabo L."/>
            <person name="Khalil H."/>
            <person name="Joly D."/>
            <person name="Goldberg J."/>
            <person name="Young S."/>
            <person name="Zeng Q."/>
            <person name="Fellers J."/>
        </authorList>
    </citation>
    <scope>NUCLEOTIDE SEQUENCE [LARGE SCALE GENOMIC DNA]</scope>
    <source>
        <strain evidence="1">1-1 BBBD Race 1</strain>
    </source>
</reference>
<dbReference type="OrthoDB" id="2506496at2759"/>
<proteinExistence type="predicted"/>
<dbReference type="EMBL" id="ADAS02000006">
    <property type="protein sequence ID" value="OAV98737.1"/>
    <property type="molecule type" value="Genomic_DNA"/>
</dbReference>
<gene>
    <name evidence="1" type="ORF">PTTG_00729</name>
</gene>
<protein>
    <submittedName>
        <fullName evidence="1 2">Uncharacterized protein</fullName>
    </submittedName>
</protein>